<evidence type="ECO:0000256" key="11">
    <source>
        <dbReference type="RuleBase" id="RU362081"/>
    </source>
</evidence>
<dbReference type="RefSeq" id="WP_075082847.1">
    <property type="nucleotide sequence ID" value="NZ_CP042912.1"/>
</dbReference>
<dbReference type="NCBIfam" id="TIGR01511">
    <property type="entry name" value="ATPase-IB1_Cu"/>
    <property type="match status" value="1"/>
</dbReference>
<dbReference type="SFLD" id="SFLDF00027">
    <property type="entry name" value="p-type_atpase"/>
    <property type="match status" value="1"/>
</dbReference>
<dbReference type="GO" id="GO:0005886">
    <property type="term" value="C:plasma membrane"/>
    <property type="evidence" value="ECO:0007669"/>
    <property type="project" value="UniProtKB-SubCell"/>
</dbReference>
<dbReference type="InterPro" id="IPR023214">
    <property type="entry name" value="HAD_sf"/>
</dbReference>
<dbReference type="InterPro" id="IPR001757">
    <property type="entry name" value="P_typ_ATPase"/>
</dbReference>
<dbReference type="GO" id="GO:0005524">
    <property type="term" value="F:ATP binding"/>
    <property type="evidence" value="ECO:0007669"/>
    <property type="project" value="UniProtKB-UniRule"/>
</dbReference>
<keyword evidence="4 11" id="KW-0812">Transmembrane</keyword>
<dbReference type="PROSITE" id="PS00154">
    <property type="entry name" value="ATPASE_E1_E2"/>
    <property type="match status" value="1"/>
</dbReference>
<dbReference type="SFLD" id="SFLDS00003">
    <property type="entry name" value="Haloacid_Dehalogenase"/>
    <property type="match status" value="1"/>
</dbReference>
<evidence type="ECO:0000256" key="1">
    <source>
        <dbReference type="ARBA" id="ARBA00004651"/>
    </source>
</evidence>
<dbReference type="InterPro" id="IPR018303">
    <property type="entry name" value="ATPase_P-typ_P_site"/>
</dbReference>
<dbReference type="CDD" id="cd02094">
    <property type="entry name" value="P-type_ATPase_Cu-like"/>
    <property type="match status" value="1"/>
</dbReference>
<dbReference type="Pfam" id="PF19335">
    <property type="entry name" value="HMBD"/>
    <property type="match status" value="2"/>
</dbReference>
<dbReference type="InterPro" id="IPR044492">
    <property type="entry name" value="P_typ_ATPase_HD_dom"/>
</dbReference>
<evidence type="ECO:0000256" key="9">
    <source>
        <dbReference type="ARBA" id="ARBA00022989"/>
    </source>
</evidence>
<dbReference type="Proteomes" id="UP000322214">
    <property type="component" value="Chromosome"/>
</dbReference>
<comment type="subcellular location">
    <subcellularLocation>
        <location evidence="1">Cell membrane</location>
        <topology evidence="1">Multi-pass membrane protein</topology>
    </subcellularLocation>
</comment>
<feature type="transmembrane region" description="Helical" evidence="11">
    <location>
        <begin position="409"/>
        <end position="431"/>
    </location>
</feature>
<dbReference type="GO" id="GO:0060003">
    <property type="term" value="P:copper ion export"/>
    <property type="evidence" value="ECO:0007669"/>
    <property type="project" value="UniProtKB-ARBA"/>
</dbReference>
<keyword evidence="6 11" id="KW-0547">Nucleotide-binding</keyword>
<evidence type="ECO:0000259" key="12">
    <source>
        <dbReference type="SMART" id="SM00746"/>
    </source>
</evidence>
<evidence type="ECO:0000256" key="3">
    <source>
        <dbReference type="ARBA" id="ARBA00022475"/>
    </source>
</evidence>
<keyword evidence="7 11" id="KW-0067">ATP-binding</keyword>
<reference evidence="13 14" key="1">
    <citation type="submission" date="2019-08" db="EMBL/GenBank/DDBJ databases">
        <title>Deep-cultivation of Planctomycetes and their phenomic and genomic characterization uncovers novel biology.</title>
        <authorList>
            <person name="Wiegand S."/>
            <person name="Jogler M."/>
            <person name="Boedeker C."/>
            <person name="Pinto D."/>
            <person name="Vollmers J."/>
            <person name="Rivas-Marin E."/>
            <person name="Kohn T."/>
            <person name="Peeters S.H."/>
            <person name="Heuer A."/>
            <person name="Rast P."/>
            <person name="Oberbeckmann S."/>
            <person name="Bunk B."/>
            <person name="Jeske O."/>
            <person name="Meyerdierks A."/>
            <person name="Storesund J.E."/>
            <person name="Kallscheuer N."/>
            <person name="Luecker S."/>
            <person name="Lage O.M."/>
            <person name="Pohl T."/>
            <person name="Merkel B.J."/>
            <person name="Hornburger P."/>
            <person name="Mueller R.-W."/>
            <person name="Bruemmer F."/>
            <person name="Labrenz M."/>
            <person name="Spormann A.M."/>
            <person name="Op den Camp H."/>
            <person name="Overmann J."/>
            <person name="Amann R."/>
            <person name="Jetten M.S.M."/>
            <person name="Mascher T."/>
            <person name="Medema M.H."/>
            <person name="Devos D.P."/>
            <person name="Kaster A.-K."/>
            <person name="Ovreas L."/>
            <person name="Rohde M."/>
            <person name="Galperin M.Y."/>
            <person name="Jogler C."/>
        </authorList>
    </citation>
    <scope>NUCLEOTIDE SEQUENCE [LARGE SCALE GENOMIC DNA]</scope>
    <source>
        <strain evidence="13 14">FC18</strain>
    </source>
</reference>
<dbReference type="SUPFAM" id="SSF81653">
    <property type="entry name" value="Calcium ATPase, transduction domain A"/>
    <property type="match status" value="1"/>
</dbReference>
<dbReference type="Gene3D" id="3.40.50.1000">
    <property type="entry name" value="HAD superfamily/HAD-like"/>
    <property type="match status" value="1"/>
</dbReference>
<sequence>MDTDDQAVDPICGMQVDPDTALSSSKDSETFYFCSRHCQEKFESMDAPVSGCCQQESSGEKVKPTSSANYYCPMCEGIESDQPGDCPKCGMALEPTHFAQPAQETIYTCPMHPEVEQDQPGACPICGMDLEPKYVTAETADGDSELVSMTNRFWISVALAVPVFLLAMLPMVGIPIDQWIGGPTVSRWLQFTLTTPIVFWCGWPFFVRGYRSVLSWNLNMFTLISLGVGAAYAYSTIALVFPHWIPESFKEHGSVAVYFEAAAVIIALVLLGQVLELRARRRTSGAIAELLSLAPPTARVIRNGVEQEVQLEQVQENEIIKVVPGDKIPVDGEVVDGKSSVDESMITGEPIAVSKVVGDEVIGGTVNQTGAFQMKALRVGGDTTLSQIVNMVANAQRSRAPIQKVADTVAGWFVPAVVVAAIATFIIWAFLSPAQPALAYALVNAVAVLIIACPCALGLATPMSIMVGVGRGAKEGVLIKNAEVLETMEKIDTLIVDKTGTLTEGRPRLTEIEISSNTPFNADQLLAVCAAVESYSEHPLAAAIVNGAKEKKLQLSSVERFDSITGGGVVGTVEGHSILIGNEHLLREKGIANIESMSDRAVELQNQGRTVMFAGVDGTFAGLIAVSDPVKQTSAAAIKQLHELNIKVAMLTGDNERTAKAVADQLSIDEVEAGVSPEDKHDRVKQLQSSGAIVAMAGDGINDAPALAQANVGIAMGTGTDVAIESAGVTLVKGDLNGIVKAIKLSRDTMSNIRQNLFFAFIYNALGVPIAAGILVPLFGINALLSPMIAAAAMSLSSVSVIANALRLRNS</sequence>
<keyword evidence="3 11" id="KW-1003">Cell membrane</keyword>
<dbReference type="OrthoDB" id="211392at2"/>
<dbReference type="PRINTS" id="PR00119">
    <property type="entry name" value="CATATPASE"/>
</dbReference>
<dbReference type="GO" id="GO:0043682">
    <property type="term" value="F:P-type divalent copper transporter activity"/>
    <property type="evidence" value="ECO:0007669"/>
    <property type="project" value="TreeGrafter"/>
</dbReference>
<name>A0A5B9PGN0_9BACT</name>
<dbReference type="Pfam" id="PF00122">
    <property type="entry name" value="E1-E2_ATPase"/>
    <property type="match status" value="1"/>
</dbReference>
<feature type="transmembrane region" description="Helical" evidence="11">
    <location>
        <begin position="785"/>
        <end position="806"/>
    </location>
</feature>
<dbReference type="EMBL" id="CP042912">
    <property type="protein sequence ID" value="QEG22061.1"/>
    <property type="molecule type" value="Genomic_DNA"/>
</dbReference>
<dbReference type="NCBIfam" id="TIGR01525">
    <property type="entry name" value="ATPase-IB_hvy"/>
    <property type="match status" value="1"/>
</dbReference>
<dbReference type="PRINTS" id="PR00120">
    <property type="entry name" value="HATPASE"/>
</dbReference>
<dbReference type="InterPro" id="IPR023298">
    <property type="entry name" value="ATPase_P-typ_TM_dom_sf"/>
</dbReference>
<organism evidence="13 14">
    <name type="scientific">Mariniblastus fucicola</name>
    <dbReference type="NCBI Taxonomy" id="980251"/>
    <lineage>
        <taxon>Bacteria</taxon>
        <taxon>Pseudomonadati</taxon>
        <taxon>Planctomycetota</taxon>
        <taxon>Planctomycetia</taxon>
        <taxon>Pirellulales</taxon>
        <taxon>Pirellulaceae</taxon>
        <taxon>Mariniblastus</taxon>
    </lineage>
</organism>
<dbReference type="NCBIfam" id="TIGR01494">
    <property type="entry name" value="ATPase_P-type"/>
    <property type="match status" value="1"/>
</dbReference>
<evidence type="ECO:0000256" key="7">
    <source>
        <dbReference type="ARBA" id="ARBA00022840"/>
    </source>
</evidence>
<dbReference type="SUPFAM" id="SSF56784">
    <property type="entry name" value="HAD-like"/>
    <property type="match status" value="1"/>
</dbReference>
<dbReference type="KEGG" id="mff:MFFC18_19220"/>
<feature type="transmembrane region" description="Helical" evidence="11">
    <location>
        <begin position="218"/>
        <end position="245"/>
    </location>
</feature>
<evidence type="ECO:0000313" key="14">
    <source>
        <dbReference type="Proteomes" id="UP000322214"/>
    </source>
</evidence>
<dbReference type="InterPro" id="IPR011017">
    <property type="entry name" value="TRASH_dom"/>
</dbReference>
<dbReference type="FunFam" id="2.70.150.10:FF:000020">
    <property type="entry name" value="Copper-exporting P-type ATPase A"/>
    <property type="match status" value="1"/>
</dbReference>
<dbReference type="Gene3D" id="2.70.150.10">
    <property type="entry name" value="Calcium-transporting ATPase, cytoplasmic transduction domain A"/>
    <property type="match status" value="1"/>
</dbReference>
<dbReference type="InterPro" id="IPR008250">
    <property type="entry name" value="ATPase_P-typ_transduc_dom_A_sf"/>
</dbReference>
<accession>A0A5B9PGN0</accession>
<keyword evidence="10 11" id="KW-0472">Membrane</keyword>
<evidence type="ECO:0000256" key="5">
    <source>
        <dbReference type="ARBA" id="ARBA00022723"/>
    </source>
</evidence>
<dbReference type="GO" id="GO:0016887">
    <property type="term" value="F:ATP hydrolysis activity"/>
    <property type="evidence" value="ECO:0007669"/>
    <property type="project" value="InterPro"/>
</dbReference>
<dbReference type="AlphaFoldDB" id="A0A5B9PGN0"/>
<dbReference type="PANTHER" id="PTHR43520">
    <property type="entry name" value="ATP7, ISOFORM B"/>
    <property type="match status" value="1"/>
</dbReference>
<dbReference type="GO" id="GO:0055070">
    <property type="term" value="P:copper ion homeostasis"/>
    <property type="evidence" value="ECO:0007669"/>
    <property type="project" value="TreeGrafter"/>
</dbReference>
<dbReference type="Pfam" id="PF00702">
    <property type="entry name" value="Hydrolase"/>
    <property type="match status" value="1"/>
</dbReference>
<feature type="transmembrane region" description="Helical" evidence="11">
    <location>
        <begin position="437"/>
        <end position="461"/>
    </location>
</feature>
<feature type="domain" description="TRASH" evidence="12">
    <location>
        <begin position="9"/>
        <end position="46"/>
    </location>
</feature>
<dbReference type="GO" id="GO:0005507">
    <property type="term" value="F:copper ion binding"/>
    <property type="evidence" value="ECO:0007669"/>
    <property type="project" value="TreeGrafter"/>
</dbReference>
<dbReference type="InterPro" id="IPR045800">
    <property type="entry name" value="HMBD"/>
</dbReference>
<evidence type="ECO:0000256" key="10">
    <source>
        <dbReference type="ARBA" id="ARBA00023136"/>
    </source>
</evidence>
<dbReference type="SMART" id="SM00746">
    <property type="entry name" value="TRASH"/>
    <property type="match status" value="1"/>
</dbReference>
<evidence type="ECO:0000256" key="8">
    <source>
        <dbReference type="ARBA" id="ARBA00022967"/>
    </source>
</evidence>
<protein>
    <submittedName>
        <fullName evidence="13">Silver exporting P-type ATPase</fullName>
    </submittedName>
</protein>
<keyword evidence="8" id="KW-1278">Translocase</keyword>
<gene>
    <name evidence="13" type="primary">silP</name>
    <name evidence="13" type="ORF">MFFC18_19220</name>
</gene>
<comment type="similarity">
    <text evidence="2 11">Belongs to the cation transport ATPase (P-type) (TC 3.A.3) family. Type IB subfamily.</text>
</comment>
<dbReference type="Gene3D" id="3.40.1110.10">
    <property type="entry name" value="Calcium-transporting ATPase, cytoplasmic domain N"/>
    <property type="match status" value="1"/>
</dbReference>
<dbReference type="PANTHER" id="PTHR43520:SF8">
    <property type="entry name" value="P-TYPE CU(+) TRANSPORTER"/>
    <property type="match status" value="1"/>
</dbReference>
<dbReference type="InterPro" id="IPR036412">
    <property type="entry name" value="HAD-like_sf"/>
</dbReference>
<proteinExistence type="inferred from homology"/>
<feature type="transmembrane region" description="Helical" evidence="11">
    <location>
        <begin position="153"/>
        <end position="176"/>
    </location>
</feature>
<evidence type="ECO:0000256" key="4">
    <source>
        <dbReference type="ARBA" id="ARBA00022692"/>
    </source>
</evidence>
<dbReference type="InterPro" id="IPR027256">
    <property type="entry name" value="P-typ_ATPase_IB"/>
</dbReference>
<evidence type="ECO:0000313" key="13">
    <source>
        <dbReference type="EMBL" id="QEG22061.1"/>
    </source>
</evidence>
<feature type="transmembrane region" description="Helical" evidence="11">
    <location>
        <begin position="257"/>
        <end position="275"/>
    </location>
</feature>
<dbReference type="STRING" id="980251.GCA_001642875_05047"/>
<dbReference type="SFLD" id="SFLDG00002">
    <property type="entry name" value="C1.7:_P-type_atpase_like"/>
    <property type="match status" value="1"/>
</dbReference>
<feature type="transmembrane region" description="Helical" evidence="11">
    <location>
        <begin position="757"/>
        <end position="779"/>
    </location>
</feature>
<feature type="transmembrane region" description="Helical" evidence="11">
    <location>
        <begin position="188"/>
        <end position="206"/>
    </location>
</feature>
<keyword evidence="9 11" id="KW-1133">Transmembrane helix</keyword>
<dbReference type="InterPro" id="IPR023299">
    <property type="entry name" value="ATPase_P-typ_cyto_dom_N"/>
</dbReference>
<dbReference type="InterPro" id="IPR059000">
    <property type="entry name" value="ATPase_P-type_domA"/>
</dbReference>
<evidence type="ECO:0000256" key="6">
    <source>
        <dbReference type="ARBA" id="ARBA00022741"/>
    </source>
</evidence>
<keyword evidence="14" id="KW-1185">Reference proteome</keyword>
<dbReference type="SUPFAM" id="SSF81665">
    <property type="entry name" value="Calcium ATPase, transmembrane domain M"/>
    <property type="match status" value="1"/>
</dbReference>
<evidence type="ECO:0000256" key="2">
    <source>
        <dbReference type="ARBA" id="ARBA00006024"/>
    </source>
</evidence>
<keyword evidence="5 11" id="KW-0479">Metal-binding</keyword>